<dbReference type="GO" id="GO:0003677">
    <property type="term" value="F:DNA binding"/>
    <property type="evidence" value="ECO:0007669"/>
    <property type="project" value="InterPro"/>
</dbReference>
<evidence type="ECO:0000259" key="1">
    <source>
        <dbReference type="PROSITE" id="PS50943"/>
    </source>
</evidence>
<feature type="domain" description="HTH cro/C1-type" evidence="1">
    <location>
        <begin position="7"/>
        <end position="62"/>
    </location>
</feature>
<dbReference type="Proteomes" id="UP000197781">
    <property type="component" value="Chromosome"/>
</dbReference>
<dbReference type="SUPFAM" id="SSF47413">
    <property type="entry name" value="lambda repressor-like DNA-binding domains"/>
    <property type="match status" value="1"/>
</dbReference>
<dbReference type="CDD" id="cd00093">
    <property type="entry name" value="HTH_XRE"/>
    <property type="match status" value="1"/>
</dbReference>
<dbReference type="RefSeq" id="WP_088908947.1">
    <property type="nucleotide sequence ID" value="NZ_CP018145.1"/>
</dbReference>
<proteinExistence type="predicted"/>
<dbReference type="Gene3D" id="1.10.260.40">
    <property type="entry name" value="lambda repressor-like DNA-binding domains"/>
    <property type="match status" value="1"/>
</dbReference>
<dbReference type="Pfam" id="PF13443">
    <property type="entry name" value="HTH_26"/>
    <property type="match status" value="1"/>
</dbReference>
<accession>A0A220MJQ0</accession>
<reference evidence="2 3" key="1">
    <citation type="submission" date="2016-11" db="EMBL/GenBank/DDBJ databases">
        <authorList>
            <person name="Jaros S."/>
            <person name="Januszkiewicz K."/>
            <person name="Wedrychowicz H."/>
        </authorList>
    </citation>
    <scope>NUCLEOTIDE SEQUENCE [LARGE SCALE GENOMIC DNA]</scope>
    <source>
        <strain evidence="2 3">NF2</strain>
    </source>
</reference>
<dbReference type="SMART" id="SM00530">
    <property type="entry name" value="HTH_XRE"/>
    <property type="match status" value="1"/>
</dbReference>
<dbReference type="PROSITE" id="PS50943">
    <property type="entry name" value="HTH_CROC1"/>
    <property type="match status" value="1"/>
</dbReference>
<dbReference type="AlphaFoldDB" id="A0A220MJQ0"/>
<evidence type="ECO:0000313" key="3">
    <source>
        <dbReference type="Proteomes" id="UP000197781"/>
    </source>
</evidence>
<dbReference type="KEGG" id="bfm:BP422_17975"/>
<name>A0A220MJQ0_9BACL</name>
<dbReference type="EMBL" id="CP018145">
    <property type="protein sequence ID" value="ASJ55267.1"/>
    <property type="molecule type" value="Genomic_DNA"/>
</dbReference>
<evidence type="ECO:0000313" key="2">
    <source>
        <dbReference type="EMBL" id="ASJ55267.1"/>
    </source>
</evidence>
<dbReference type="InterPro" id="IPR001387">
    <property type="entry name" value="Cro/C1-type_HTH"/>
</dbReference>
<gene>
    <name evidence="2" type="ORF">BP422_17975</name>
</gene>
<organism evidence="2 3">
    <name type="scientific">Brevibacillus formosus</name>
    <dbReference type="NCBI Taxonomy" id="54913"/>
    <lineage>
        <taxon>Bacteria</taxon>
        <taxon>Bacillati</taxon>
        <taxon>Bacillota</taxon>
        <taxon>Bacilli</taxon>
        <taxon>Bacillales</taxon>
        <taxon>Paenibacillaceae</taxon>
        <taxon>Brevibacillus</taxon>
    </lineage>
</organism>
<sequence>MKIKIRLREILEERNMSQRKLARQMNLRPSTINHLCSDSVDRVYIRTLEQICEALNITVDQLIVSVDDSDLSDKHDG</sequence>
<dbReference type="InterPro" id="IPR010982">
    <property type="entry name" value="Lambda_DNA-bd_dom_sf"/>
</dbReference>
<protein>
    <submittedName>
        <fullName evidence="2">Transcriptional regulator</fullName>
    </submittedName>
</protein>